<feature type="compositionally biased region" description="Basic and acidic residues" evidence="1">
    <location>
        <begin position="1187"/>
        <end position="1197"/>
    </location>
</feature>
<dbReference type="EMBL" id="CP001322">
    <property type="protein sequence ID" value="ACL06224.1"/>
    <property type="molecule type" value="Genomic_DNA"/>
</dbReference>
<evidence type="ECO:0000313" key="2">
    <source>
        <dbReference type="EMBL" id="ACL06224.1"/>
    </source>
</evidence>
<sequence>MLDRATEDRLARENPNLMAARYATMSFIPGGQELASPEEREAFANAPIEAQRLQILGETAGWSVTPMAAKWAGEAIGAGLKKFPKLNEALRKPIEEMDWYRRLTIKEREIVQQSVSEMKDAGLTDGEILKNLRAAGRHDEFVRAKEDMIKARSTGENQRTDIKPEKPAAQEPIKPEQATSEPITSTQPEIPPEDFAALSEAASMDRALQSQGGPRVAPIRGQSPQAVVELAEEQQAQATPEPVQEQQLPKPTPLPEQATPPIQTTPTETPVQQPETAQDALKPEAKVDVATEQEVAQKEPWEMTRDEFGGATEYVVRAHSRGVQGLGGLTDTVFYTKNAAEANADGQSKNDDVGFVQINERPAQKEQHRRIVEIALSEGKPVPPEVLKDYPDLKSKGSAIRAAKARKLDAEPVEVEGGWGLRQAKIDAGIAGGTTLVEQPLETGGPNRVTLPQVETPVQMAQEPLRPETSAAAPVEDTDLAEALKYRQAEIKRARLLESKNREAGKEEIAQRYGLVADEYEQVDIDAFKKDFLANKEYYTESNIDPILRFKNKEVNRNEAPVEQEAAKKEPWEMTQDEWFNITEQRLGVGRDSTEYVGLSETRTPLSDKWTKAHREDIQRALSKGKPVPPEVLRDYPDLQKQASSEQPVSMPVENAKTSTIPDQKNTIYNIHVGGKNMFAVREKMDNPRGFGDPLFDTQDIAERYIKDRDLRDIANQEYQKRVDAIKKDEDRKEADRIREYEDIDGFADNTTKMARGRVLSVLNKKFMFNGKYMSRKEIIRQRVGKGWSIQQEGGQKVLMSDDGRYMGIGQITKTGVDYAEYLINKKGSSPTETPKVTLDAAPEVTLAKSGKPFKSKGMAALQAKRQGGGEVVEVEGGWGLKESGGREVDHDVVGTVKLSNGDNLEIAIKENTFDDDAPQLKYRSMVRPVHEDGSVGKWESAMSGAGINKDAALRMFVEKFPSRWNTNIEDIKFSNSKAREYAGKEIQKRNQKAEEQKAHDEQIRRQQESYRVAAERAANDERVIAEQMKSARAKKGKIRIKMKNGETQEVGANIIGDYAYRDGAESNSVTHIPSGGLMGNNVARDKKGARELAYRLSVANRAWDGKGDVPKHFEKSTVKVFREFKLREPISKIEDSEPQSAEQPTHSPGSAWNGRQFRPITAAREIKRGKQAGKFEVTWPDGKKSKVEAKDIRKMPGETPKTPSSASSNADTGGYADISVAMEMPEIVRLAKELLGGKYPSIKKKLSTASAQGLFRHSSVSGEIDLRADIFANPNEAAKTLAHEIGHLVDWLPDQDMSRGNILGRIASLKKFMKHTMADKPGGLGALTPKDRQRLRREAKRLLEADAEQWVDEEIEKTIPVVAQDILDIWNSAIDSSAFNQDLYRYVQGLSTAEKKSIIKEALKGQVASGLEKFAEIVKQKTGKKIKKNIPPTSEMIAKKYHDLINEEIKKRHLLHKDEITNELKNFTLQWKPFDPSENYKFTQYRFSSKELYADAISAVITNPVFLRGTAPRFYEAFFAYMENKPEVKRLYESIIDEMRGGTAERSRVKRLREGFRNTEAQYFKQAVDRRKDWFTKDEFGTTLIDRDYAVIRRVKTLEGKFDYTGDPLLPPHKNPRYKLEEMRYGAAEAEGYLTEFNKDIMVEAERNGLDHTDIGEYLFHRRVSTERSDVANPQGWTAELSKKRMAEMEQTLGPKVKEIADAFSRLRKDYFVDRVLNFDFYPQELKDAIASRINEYATFDVAKYLENRFGNVAAGKIYQQVGTLEDIGNPLTATVMKDIALMRATNKNVAAKSVADFMTEFFPDEITPADTRWNGKGHELIDPKDPNLGLLVYLKKGKMAGHYVPRHIAESFHKNPVEGQLIAQILRVTAQPFRTVFTELNPGFWTMNFARDFKRAARNLPGATMAKTAMAYTEGLKPAMRSVFGVPDPVMKEMQQGKMLISVADYRGDTETDHQLERLLKRYHVLPSVWQNKVLKPFGDMFYYVSTVSRGIERWPKAAAYIYLKKNFPSLSQEEIAHIVRVRAGSPAFLRMGTGAPIYNNLLIFSNAQKEGWRGDLEAAKASPSEFAWKAAKYNLIFKFIQKAILAGLLGSGLKEIYDRVSEYDMANYIIVPIGMTESGKAVYFRVPQDETGRLLGGVMWKLLNLDDTKSYSDLADYMAGQAPNVSPFWNLLYAVTEYAAGHNPYDNFRRRYAVDEQVFEAGGERSHKEFAKWLANNSGVGVVHVFKTERPGEVKTDIEKLLGYPIVSNIVGRFVKVSDYGLREKIRGDKEDIRRHRAQQSLDTEEAIGRVVNGDIITDEDIMNMAAKFETIPERIEEMIANGSNVYLQEIMSAQNQEERAAVIARALNDTAFTGAPKPQSDKDK</sequence>
<proteinExistence type="predicted"/>
<feature type="compositionally biased region" description="Low complexity" evidence="1">
    <location>
        <begin position="255"/>
        <end position="278"/>
    </location>
</feature>
<organism evidence="2 3">
    <name type="scientific">Desulfatibacillum aliphaticivorans</name>
    <dbReference type="NCBI Taxonomy" id="218208"/>
    <lineage>
        <taxon>Bacteria</taxon>
        <taxon>Pseudomonadati</taxon>
        <taxon>Thermodesulfobacteriota</taxon>
        <taxon>Desulfobacteria</taxon>
        <taxon>Desulfobacterales</taxon>
        <taxon>Desulfatibacillaceae</taxon>
        <taxon>Desulfatibacillum</taxon>
    </lineage>
</organism>
<keyword evidence="3" id="KW-1185">Reference proteome</keyword>
<gene>
    <name evidence="2" type="ordered locus">Dalk_4546</name>
</gene>
<feature type="region of interest" description="Disordered" evidence="1">
    <location>
        <begin position="1187"/>
        <end position="1213"/>
    </location>
</feature>
<feature type="region of interest" description="Disordered" evidence="1">
    <location>
        <begin position="1132"/>
        <end position="1158"/>
    </location>
</feature>
<evidence type="ECO:0008006" key="4">
    <source>
        <dbReference type="Google" id="ProtNLM"/>
    </source>
</evidence>
<accession>B8FCR1</accession>
<feature type="compositionally biased region" description="Polar residues" evidence="1">
    <location>
        <begin position="1139"/>
        <end position="1151"/>
    </location>
</feature>
<evidence type="ECO:0000313" key="3">
    <source>
        <dbReference type="Proteomes" id="UP000000739"/>
    </source>
</evidence>
<dbReference type="KEGG" id="dal:Dalk_4546"/>
<evidence type="ECO:0000256" key="1">
    <source>
        <dbReference type="SAM" id="MobiDB-lite"/>
    </source>
</evidence>
<feature type="compositionally biased region" description="Polar residues" evidence="1">
    <location>
        <begin position="234"/>
        <end position="249"/>
    </location>
</feature>
<feature type="compositionally biased region" description="Polar residues" evidence="1">
    <location>
        <begin position="1202"/>
        <end position="1212"/>
    </location>
</feature>
<reference evidence="2 3" key="1">
    <citation type="journal article" date="2012" name="Environ. Microbiol.">
        <title>The genome sequence of Desulfatibacillum alkenivorans AK-01: a blueprint for anaerobic alkane oxidation.</title>
        <authorList>
            <person name="Callaghan A.V."/>
            <person name="Morris B.E."/>
            <person name="Pereira I.A."/>
            <person name="McInerney M.J."/>
            <person name="Austin R.N."/>
            <person name="Groves J.T."/>
            <person name="Kukor J.J."/>
            <person name="Suflita J.M."/>
            <person name="Young L.Y."/>
            <person name="Zylstra G.J."/>
            <person name="Wawrik B."/>
        </authorList>
    </citation>
    <scope>NUCLEOTIDE SEQUENCE [LARGE SCALE GENOMIC DNA]</scope>
    <source>
        <strain evidence="2 3">AK-01</strain>
    </source>
</reference>
<feature type="compositionally biased region" description="Basic and acidic residues" evidence="1">
    <location>
        <begin position="281"/>
        <end position="304"/>
    </location>
</feature>
<protein>
    <recommendedName>
        <fullName evidence="4">Large polyvalent protein associated domain-containing protein</fullName>
    </recommendedName>
</protein>
<dbReference type="eggNOG" id="COG3266">
    <property type="taxonomic scope" value="Bacteria"/>
</dbReference>
<feature type="region of interest" description="Disordered" evidence="1">
    <location>
        <begin position="147"/>
        <end position="304"/>
    </location>
</feature>
<dbReference type="HOGENOM" id="CLU_229532_0_0_7"/>
<feature type="compositionally biased region" description="Polar residues" evidence="1">
    <location>
        <begin position="177"/>
        <end position="188"/>
    </location>
</feature>
<feature type="compositionally biased region" description="Basic and acidic residues" evidence="1">
    <location>
        <begin position="158"/>
        <end position="168"/>
    </location>
</feature>
<name>B8FCR1_DESAL</name>
<dbReference type="Proteomes" id="UP000000739">
    <property type="component" value="Chromosome"/>
</dbReference>